<protein>
    <recommendedName>
        <fullName evidence="4">Folate-binding protein YgfZ</fullName>
    </recommendedName>
</protein>
<accession>A0AAP6JGQ3</accession>
<dbReference type="Gene3D" id="3.30.1360.120">
    <property type="entry name" value="Probable tRNA modification gtpase trme, domain 1"/>
    <property type="match status" value="1"/>
</dbReference>
<dbReference type="EMBL" id="JAYGII010000022">
    <property type="protein sequence ID" value="MEA5446167.1"/>
    <property type="molecule type" value="Genomic_DNA"/>
</dbReference>
<dbReference type="PANTHER" id="PTHR22602:SF0">
    <property type="entry name" value="TRANSFERASE CAF17, MITOCHONDRIAL-RELATED"/>
    <property type="match status" value="1"/>
</dbReference>
<dbReference type="NCBIfam" id="TIGR03317">
    <property type="entry name" value="ygfZ_signature"/>
    <property type="match status" value="1"/>
</dbReference>
<proteinExistence type="predicted"/>
<gene>
    <name evidence="2" type="ORF">VCB98_10085</name>
</gene>
<organism evidence="2 3">
    <name type="scientific">Natronospira elongata</name>
    <dbReference type="NCBI Taxonomy" id="3110268"/>
    <lineage>
        <taxon>Bacteria</taxon>
        <taxon>Pseudomonadati</taxon>
        <taxon>Pseudomonadota</taxon>
        <taxon>Gammaproteobacteria</taxon>
        <taxon>Natronospirales</taxon>
        <taxon>Natronospiraceae</taxon>
        <taxon>Natronospira</taxon>
    </lineage>
</organism>
<keyword evidence="1" id="KW-0809">Transit peptide</keyword>
<dbReference type="RefSeq" id="WP_346052233.1">
    <property type="nucleotide sequence ID" value="NZ_JAYGII010000022.1"/>
</dbReference>
<name>A0AAP6JGQ3_9GAMM</name>
<dbReference type="InterPro" id="IPR027266">
    <property type="entry name" value="TrmE/GcvT-like"/>
</dbReference>
<sequence length="310" mass="33621">MTESAAINDIETWAEFVRSREKADQPDSTALAWLPGLSVVRAEGGDAESFLDGQFSAAVGELGQDEAVLTAWHDPKGRAVTTVLMSRDESGFELLLPSSLMDTVLPKLRLYVLRAQVNLSAQQDTVVLGRWDDNDSGETPFRPLSGLSAAGFWSGPLSEARSLWDEFEAAGDLPIRETEWRRRELLAGLPRLGPETSGRFLPQFLGLDHFGGLSFRKGCYIGQEVIARTHYLGKVKQGLKLARCQQAAPAGAAVRDSADRLVGQVLDSVAASDASHWLVQIVVRENHDGELHLDGGGEADGEAPALKLFD</sequence>
<dbReference type="PANTHER" id="PTHR22602">
    <property type="entry name" value="TRANSFERASE CAF17, MITOCHONDRIAL-RELATED"/>
    <property type="match status" value="1"/>
</dbReference>
<evidence type="ECO:0000313" key="3">
    <source>
        <dbReference type="Proteomes" id="UP001302316"/>
    </source>
</evidence>
<dbReference type="AlphaFoldDB" id="A0AAP6JGQ3"/>
<evidence type="ECO:0000256" key="1">
    <source>
        <dbReference type="ARBA" id="ARBA00022946"/>
    </source>
</evidence>
<evidence type="ECO:0000313" key="2">
    <source>
        <dbReference type="EMBL" id="MEA5446167.1"/>
    </source>
</evidence>
<dbReference type="GO" id="GO:0016226">
    <property type="term" value="P:iron-sulfur cluster assembly"/>
    <property type="evidence" value="ECO:0007669"/>
    <property type="project" value="TreeGrafter"/>
</dbReference>
<evidence type="ECO:0008006" key="4">
    <source>
        <dbReference type="Google" id="ProtNLM"/>
    </source>
</evidence>
<dbReference type="SUPFAM" id="SSF103025">
    <property type="entry name" value="Folate-binding domain"/>
    <property type="match status" value="1"/>
</dbReference>
<reference evidence="2 3" key="1">
    <citation type="submission" date="2023-12" db="EMBL/GenBank/DDBJ databases">
        <title>Whole-genome sequencing of halo(alkali)philic microorganisms from hypersaline lakes.</title>
        <authorList>
            <person name="Sorokin D.Y."/>
            <person name="Merkel A.Y."/>
            <person name="Messina E."/>
            <person name="Yakimov M."/>
        </authorList>
    </citation>
    <scope>NUCLEOTIDE SEQUENCE [LARGE SCALE GENOMIC DNA]</scope>
    <source>
        <strain evidence="2 3">AB-CW1</strain>
    </source>
</reference>
<dbReference type="Proteomes" id="UP001302316">
    <property type="component" value="Unassembled WGS sequence"/>
</dbReference>
<dbReference type="Gene3D" id="3.30.70.1400">
    <property type="entry name" value="Aminomethyltransferase beta-barrel domains"/>
    <property type="match status" value="1"/>
</dbReference>
<keyword evidence="3" id="KW-1185">Reference proteome</keyword>
<comment type="caution">
    <text evidence="2">The sequence shown here is derived from an EMBL/GenBank/DDBJ whole genome shotgun (WGS) entry which is preliminary data.</text>
</comment>
<dbReference type="InterPro" id="IPR045179">
    <property type="entry name" value="YgfZ/GcvT"/>
</dbReference>
<dbReference type="InterPro" id="IPR017703">
    <property type="entry name" value="YgfZ/GCV_T_CS"/>
</dbReference>